<name>A0A2T0YJ40_9MICC</name>
<dbReference type="RefSeq" id="WP_146131121.1">
    <property type="nucleotide sequence ID" value="NZ_PVTY01000009.1"/>
</dbReference>
<keyword evidence="1" id="KW-0472">Membrane</keyword>
<feature type="transmembrane region" description="Helical" evidence="1">
    <location>
        <begin position="87"/>
        <end position="109"/>
    </location>
</feature>
<dbReference type="EMBL" id="PVTY01000009">
    <property type="protein sequence ID" value="PRZ15188.1"/>
    <property type="molecule type" value="Genomic_DNA"/>
</dbReference>
<organism evidence="2 3">
    <name type="scientific">Nesterenkonia sandarakina</name>
    <dbReference type="NCBI Taxonomy" id="272918"/>
    <lineage>
        <taxon>Bacteria</taxon>
        <taxon>Bacillati</taxon>
        <taxon>Actinomycetota</taxon>
        <taxon>Actinomycetes</taxon>
        <taxon>Micrococcales</taxon>
        <taxon>Micrococcaceae</taxon>
        <taxon>Nesterenkonia</taxon>
    </lineage>
</organism>
<accession>A0A2T0YJ40</accession>
<evidence type="ECO:0000313" key="2">
    <source>
        <dbReference type="EMBL" id="PRZ15188.1"/>
    </source>
</evidence>
<keyword evidence="3" id="KW-1185">Reference proteome</keyword>
<keyword evidence="1" id="KW-1133">Transmembrane helix</keyword>
<feature type="transmembrane region" description="Helical" evidence="1">
    <location>
        <begin position="42"/>
        <end position="66"/>
    </location>
</feature>
<evidence type="ECO:0000256" key="1">
    <source>
        <dbReference type="SAM" id="Phobius"/>
    </source>
</evidence>
<dbReference type="AlphaFoldDB" id="A0A2T0YJ40"/>
<dbReference type="Proteomes" id="UP000238217">
    <property type="component" value="Unassembled WGS sequence"/>
</dbReference>
<gene>
    <name evidence="2" type="ORF">BCL67_109109</name>
</gene>
<proteinExistence type="predicted"/>
<feature type="transmembrane region" description="Helical" evidence="1">
    <location>
        <begin position="115"/>
        <end position="138"/>
    </location>
</feature>
<sequence length="164" mass="17190">MWKQLVDWMSNHPLIDFGVAAMAVVGWLAIGGPCLQADVAAPALTGLASLAGISFALVSVVLAFIHRPGGEYVKSVMAKYGRVLHRATLAPMFALLIAALAPTFAAAIYPAYPALATGSGVLSGALTTVTLLRLLWILHVVMGMHDRGAAEDEREVAAPPNAKF</sequence>
<reference evidence="2 3" key="1">
    <citation type="submission" date="2018-03" db="EMBL/GenBank/DDBJ databases">
        <title>Comparative analysis of microorganisms from saline springs in Andes Mountain Range, Colombia.</title>
        <authorList>
            <person name="Rubin E."/>
        </authorList>
    </citation>
    <scope>NUCLEOTIDE SEQUENCE [LARGE SCALE GENOMIC DNA]</scope>
    <source>
        <strain evidence="2 3">CG 35</strain>
    </source>
</reference>
<protein>
    <submittedName>
        <fullName evidence="2">Uncharacterized protein</fullName>
    </submittedName>
</protein>
<feature type="transmembrane region" description="Helical" evidence="1">
    <location>
        <begin position="12"/>
        <end position="30"/>
    </location>
</feature>
<keyword evidence="1" id="KW-0812">Transmembrane</keyword>
<evidence type="ECO:0000313" key="3">
    <source>
        <dbReference type="Proteomes" id="UP000238217"/>
    </source>
</evidence>
<comment type="caution">
    <text evidence="2">The sequence shown here is derived from an EMBL/GenBank/DDBJ whole genome shotgun (WGS) entry which is preliminary data.</text>
</comment>